<dbReference type="CDD" id="cd04051">
    <property type="entry name" value="C2_SRC2_like"/>
    <property type="match status" value="1"/>
</dbReference>
<dbReference type="Gene3D" id="2.60.40.150">
    <property type="entry name" value="C2 domain"/>
    <property type="match status" value="1"/>
</dbReference>
<dbReference type="SMART" id="SM00239">
    <property type="entry name" value="C2"/>
    <property type="match status" value="1"/>
</dbReference>
<protein>
    <submittedName>
        <fullName evidence="2">Protein src2</fullName>
    </submittedName>
</protein>
<dbReference type="PROSITE" id="PS50004">
    <property type="entry name" value="C2"/>
    <property type="match status" value="1"/>
</dbReference>
<dbReference type="InterPro" id="IPR035892">
    <property type="entry name" value="C2_domain_sf"/>
</dbReference>
<dbReference type="Gramene" id="rna-CFP56_06419">
    <property type="protein sequence ID" value="cds-POF01968.1"/>
    <property type="gene ID" value="gene-CFP56_06419"/>
</dbReference>
<dbReference type="PANTHER" id="PTHR32246:SF173">
    <property type="entry name" value="C2 DOMAIN-CONTAINING PROTEIN"/>
    <property type="match status" value="1"/>
</dbReference>
<dbReference type="InterPro" id="IPR044750">
    <property type="entry name" value="C2_SRC2/BAP"/>
</dbReference>
<accession>A0AAW0KRC4</accession>
<evidence type="ECO:0000313" key="2">
    <source>
        <dbReference type="EMBL" id="KAK7841970.1"/>
    </source>
</evidence>
<dbReference type="EMBL" id="PKMF04000229">
    <property type="protein sequence ID" value="KAK7841970.1"/>
    <property type="molecule type" value="Genomic_DNA"/>
</dbReference>
<dbReference type="GO" id="GO:0006952">
    <property type="term" value="P:defense response"/>
    <property type="evidence" value="ECO:0007669"/>
    <property type="project" value="InterPro"/>
</dbReference>
<name>A0AAW0KRC4_QUESU</name>
<evidence type="ECO:0000259" key="1">
    <source>
        <dbReference type="PROSITE" id="PS50004"/>
    </source>
</evidence>
<organism evidence="2 3">
    <name type="scientific">Quercus suber</name>
    <name type="common">Cork oak</name>
    <dbReference type="NCBI Taxonomy" id="58331"/>
    <lineage>
        <taxon>Eukaryota</taxon>
        <taxon>Viridiplantae</taxon>
        <taxon>Streptophyta</taxon>
        <taxon>Embryophyta</taxon>
        <taxon>Tracheophyta</taxon>
        <taxon>Spermatophyta</taxon>
        <taxon>Magnoliopsida</taxon>
        <taxon>eudicotyledons</taxon>
        <taxon>Gunneridae</taxon>
        <taxon>Pentapetalae</taxon>
        <taxon>rosids</taxon>
        <taxon>fabids</taxon>
        <taxon>Fagales</taxon>
        <taxon>Fagaceae</taxon>
        <taxon>Quercus</taxon>
    </lineage>
</organism>
<proteinExistence type="predicted"/>
<dbReference type="InterPro" id="IPR000008">
    <property type="entry name" value="C2_dom"/>
</dbReference>
<keyword evidence="3" id="KW-1185">Reference proteome</keyword>
<evidence type="ECO:0000313" key="3">
    <source>
        <dbReference type="Proteomes" id="UP000237347"/>
    </source>
</evidence>
<dbReference type="AlphaFoldDB" id="A0AAW0KRC4"/>
<dbReference type="SUPFAM" id="SSF49562">
    <property type="entry name" value="C2 domain (Calcium/lipid-binding domain, CaLB)"/>
    <property type="match status" value="1"/>
</dbReference>
<reference evidence="2 3" key="1">
    <citation type="journal article" date="2018" name="Sci. Data">
        <title>The draft genome sequence of cork oak.</title>
        <authorList>
            <person name="Ramos A.M."/>
            <person name="Usie A."/>
            <person name="Barbosa P."/>
            <person name="Barros P.M."/>
            <person name="Capote T."/>
            <person name="Chaves I."/>
            <person name="Simoes F."/>
            <person name="Abreu I."/>
            <person name="Carrasquinho I."/>
            <person name="Faro C."/>
            <person name="Guimaraes J.B."/>
            <person name="Mendonca D."/>
            <person name="Nobrega F."/>
            <person name="Rodrigues L."/>
            <person name="Saibo N.J.M."/>
            <person name="Varela M.C."/>
            <person name="Egas C."/>
            <person name="Matos J."/>
            <person name="Miguel C.M."/>
            <person name="Oliveira M.M."/>
            <person name="Ricardo C.P."/>
            <person name="Goncalves S."/>
        </authorList>
    </citation>
    <scope>NUCLEOTIDE SEQUENCE [LARGE SCALE GENOMIC DNA]</scope>
    <source>
        <strain evidence="3">cv. HL8</strain>
    </source>
</reference>
<gene>
    <name evidence="2" type="primary">SRC2_13</name>
    <name evidence="2" type="ORF">CFP56_014446</name>
</gene>
<sequence length="325" mass="35305">MVAYSPLEIIIKSATDLENVNHVFKMEVYAVVSICGSDNSNLNFPEQRTPVDTDGHSNPKWNFFAKFNIDTVAAQQNQLTLVIKLKSAGNIHLLEPNGKDDIGEVHVPIKKFVMDSFGNAEVEKHESFPVRTMSGELKGALNFSYKLGKPSYREDQHAVKEPGYCGCSHSGYAARSPYQPYGQPVTPTCPSYGHAAQPPYPSYGHAVQSPYPSYGYAAQPTYPLYGHAAQPPYGQAVTPTYPSYAHTAQSPYPPYGYTAQPLYPPYVHAGPAAQPPYGQAAWPYGQAAPQMQPQQRPNSIFHQLGIGVAVGLITAAAQAGIDALT</sequence>
<feature type="domain" description="C2" evidence="1">
    <location>
        <begin position="1"/>
        <end position="122"/>
    </location>
</feature>
<dbReference type="PANTHER" id="PTHR32246">
    <property type="entry name" value="INGRESSION PROTEIN FIC1"/>
    <property type="match status" value="1"/>
</dbReference>
<comment type="caution">
    <text evidence="2">The sequence shown here is derived from an EMBL/GenBank/DDBJ whole genome shotgun (WGS) entry which is preliminary data.</text>
</comment>
<dbReference type="Pfam" id="PF00168">
    <property type="entry name" value="C2"/>
    <property type="match status" value="1"/>
</dbReference>
<dbReference type="Proteomes" id="UP000237347">
    <property type="component" value="Unassembled WGS sequence"/>
</dbReference>